<name>A0A6P7X7B4_9AMPH</name>
<dbReference type="InParanoid" id="A0A6P7X7B4"/>
<dbReference type="InterPro" id="IPR017452">
    <property type="entry name" value="GPCR_Rhodpsn_7TM"/>
</dbReference>
<evidence type="ECO:0000256" key="4">
    <source>
        <dbReference type="ARBA" id="ARBA00023040"/>
    </source>
</evidence>
<evidence type="ECO:0000313" key="12">
    <source>
        <dbReference type="RefSeq" id="XP_030046470.1"/>
    </source>
</evidence>
<evidence type="ECO:0000256" key="3">
    <source>
        <dbReference type="ARBA" id="ARBA00022989"/>
    </source>
</evidence>
<dbReference type="FunCoup" id="A0A6P7X7B4">
    <property type="interactions" value="390"/>
</dbReference>
<dbReference type="PRINTS" id="PR00237">
    <property type="entry name" value="GPCRRHODOPSN"/>
</dbReference>
<sequence length="330" mass="37044">MKVTNHSTVTEFALVGLTNDPQMKIILFILFLLIYIITLLGSGVIITVTKLSTRLHTPMYFFLSHLSFVDLCYSSTITPKMLTGFLSKNNTISFLGCAIQLCFYCGFGSTECILLAVMAYDRYVAICNPLLYTVIMTKKVCIQLVTFVYGGGFLHSLIQTICTFQLSFCGSNVINHFACDFPPLLILSCTDTFINELMLFVLAGFLTISSVLVILISYTYILSSILKIRSAEGRHKAFSTCASHLTCVTLYFGTIFFMYLRPRSSYSQEQDKVITVFYTVVISMLNPLIYSLRNQDVKQALRKLQKQQCIGVSQDIGYGEAPDTQQFLCP</sequence>
<dbReference type="SUPFAM" id="SSF81321">
    <property type="entry name" value="Family A G protein-coupled receptor-like"/>
    <property type="match status" value="1"/>
</dbReference>
<keyword evidence="6 8" id="KW-0675">Receptor</keyword>
<organism evidence="11 12">
    <name type="scientific">Microcaecilia unicolor</name>
    <dbReference type="NCBI Taxonomy" id="1415580"/>
    <lineage>
        <taxon>Eukaryota</taxon>
        <taxon>Metazoa</taxon>
        <taxon>Chordata</taxon>
        <taxon>Craniata</taxon>
        <taxon>Vertebrata</taxon>
        <taxon>Euteleostomi</taxon>
        <taxon>Amphibia</taxon>
        <taxon>Gymnophiona</taxon>
        <taxon>Siphonopidae</taxon>
        <taxon>Microcaecilia</taxon>
    </lineage>
</organism>
<proteinExistence type="inferred from homology"/>
<evidence type="ECO:0000259" key="10">
    <source>
        <dbReference type="PROSITE" id="PS50262"/>
    </source>
</evidence>
<keyword evidence="5 9" id="KW-0472">Membrane</keyword>
<evidence type="ECO:0000256" key="5">
    <source>
        <dbReference type="ARBA" id="ARBA00023136"/>
    </source>
</evidence>
<dbReference type="PRINTS" id="PR00245">
    <property type="entry name" value="OLFACTORYR"/>
</dbReference>
<keyword evidence="4 8" id="KW-0297">G-protein coupled receptor</keyword>
<feature type="transmembrane region" description="Helical" evidence="9">
    <location>
        <begin position="60"/>
        <end position="78"/>
    </location>
</feature>
<dbReference type="OrthoDB" id="9440694at2759"/>
<dbReference type="InterPro" id="IPR000725">
    <property type="entry name" value="Olfact_rcpt"/>
</dbReference>
<evidence type="ECO:0000256" key="8">
    <source>
        <dbReference type="RuleBase" id="RU000688"/>
    </source>
</evidence>
<dbReference type="InterPro" id="IPR000276">
    <property type="entry name" value="GPCR_Rhodpsn"/>
</dbReference>
<keyword evidence="9" id="KW-0552">Olfaction</keyword>
<evidence type="ECO:0000256" key="1">
    <source>
        <dbReference type="ARBA" id="ARBA00004141"/>
    </source>
</evidence>
<feature type="transmembrane region" description="Helical" evidence="9">
    <location>
        <begin position="140"/>
        <end position="158"/>
    </location>
</feature>
<dbReference type="Gene3D" id="1.20.1070.10">
    <property type="entry name" value="Rhodopsin 7-helix transmembrane proteins"/>
    <property type="match status" value="1"/>
</dbReference>
<dbReference type="Proteomes" id="UP000515156">
    <property type="component" value="Chromosome 1"/>
</dbReference>
<accession>A0A6P7X7B4</accession>
<keyword evidence="7 8" id="KW-0807">Transducer</keyword>
<protein>
    <recommendedName>
        <fullName evidence="9">Olfactory receptor</fullName>
    </recommendedName>
</protein>
<dbReference type="GeneID" id="115461063"/>
<evidence type="ECO:0000313" key="11">
    <source>
        <dbReference type="Proteomes" id="UP000515156"/>
    </source>
</evidence>
<feature type="transmembrane region" description="Helical" evidence="9">
    <location>
        <begin position="242"/>
        <end position="261"/>
    </location>
</feature>
<dbReference type="KEGG" id="muo:115461063"/>
<keyword evidence="2 8" id="KW-0812">Transmembrane</keyword>
<keyword evidence="11" id="KW-1185">Reference proteome</keyword>
<dbReference type="PROSITE" id="PS50262">
    <property type="entry name" value="G_PROTEIN_RECEP_F1_2"/>
    <property type="match status" value="1"/>
</dbReference>
<dbReference type="GO" id="GO:0004984">
    <property type="term" value="F:olfactory receptor activity"/>
    <property type="evidence" value="ECO:0007669"/>
    <property type="project" value="InterPro"/>
</dbReference>
<dbReference type="RefSeq" id="XP_030046470.1">
    <property type="nucleotide sequence ID" value="XM_030190610.1"/>
</dbReference>
<evidence type="ECO:0000256" key="7">
    <source>
        <dbReference type="ARBA" id="ARBA00023224"/>
    </source>
</evidence>
<dbReference type="CDD" id="cd15230">
    <property type="entry name" value="7tmA_OR5-like"/>
    <property type="match status" value="1"/>
</dbReference>
<dbReference type="GO" id="GO:0004930">
    <property type="term" value="F:G protein-coupled receptor activity"/>
    <property type="evidence" value="ECO:0007669"/>
    <property type="project" value="UniProtKB-KW"/>
</dbReference>
<evidence type="ECO:0000256" key="6">
    <source>
        <dbReference type="ARBA" id="ARBA00023170"/>
    </source>
</evidence>
<keyword evidence="9" id="KW-1003">Cell membrane</keyword>
<feature type="transmembrane region" description="Helical" evidence="9">
    <location>
        <begin position="273"/>
        <end position="292"/>
    </location>
</feature>
<dbReference type="PROSITE" id="PS00237">
    <property type="entry name" value="G_PROTEIN_RECEP_F1_1"/>
    <property type="match status" value="1"/>
</dbReference>
<feature type="transmembrane region" description="Helical" evidence="9">
    <location>
        <begin position="25"/>
        <end position="48"/>
    </location>
</feature>
<evidence type="ECO:0000256" key="9">
    <source>
        <dbReference type="RuleBase" id="RU363047"/>
    </source>
</evidence>
<dbReference type="AlphaFoldDB" id="A0A6P7X7B4"/>
<feature type="transmembrane region" description="Helical" evidence="9">
    <location>
        <begin position="98"/>
        <end position="120"/>
    </location>
</feature>
<dbReference type="FunFam" id="1.20.1070.10:FF:000003">
    <property type="entry name" value="Olfactory receptor"/>
    <property type="match status" value="1"/>
</dbReference>
<feature type="transmembrane region" description="Helical" evidence="9">
    <location>
        <begin position="197"/>
        <end position="221"/>
    </location>
</feature>
<gene>
    <name evidence="12" type="primary">LOC115461063</name>
</gene>
<reference evidence="12" key="1">
    <citation type="submission" date="2025-08" db="UniProtKB">
        <authorList>
            <consortium name="RefSeq"/>
        </authorList>
    </citation>
    <scope>IDENTIFICATION</scope>
</reference>
<comment type="subcellular location">
    <subcellularLocation>
        <location evidence="9">Cell membrane</location>
        <topology evidence="9">Multi-pass membrane protein</topology>
    </subcellularLocation>
    <subcellularLocation>
        <location evidence="1">Membrane</location>
        <topology evidence="1">Multi-pass membrane protein</topology>
    </subcellularLocation>
</comment>
<dbReference type="GO" id="GO:0005886">
    <property type="term" value="C:plasma membrane"/>
    <property type="evidence" value="ECO:0007669"/>
    <property type="project" value="UniProtKB-SubCell"/>
</dbReference>
<keyword evidence="3 9" id="KW-1133">Transmembrane helix</keyword>
<dbReference type="PANTHER" id="PTHR48018">
    <property type="entry name" value="OLFACTORY RECEPTOR"/>
    <property type="match status" value="1"/>
</dbReference>
<feature type="domain" description="G-protein coupled receptors family 1 profile" evidence="10">
    <location>
        <begin position="41"/>
        <end position="290"/>
    </location>
</feature>
<evidence type="ECO:0000256" key="2">
    <source>
        <dbReference type="ARBA" id="ARBA00022692"/>
    </source>
</evidence>
<comment type="similarity">
    <text evidence="8">Belongs to the G-protein coupled receptor 1 family.</text>
</comment>
<dbReference type="Pfam" id="PF13853">
    <property type="entry name" value="7tm_4"/>
    <property type="match status" value="1"/>
</dbReference>
<keyword evidence="9" id="KW-0716">Sensory transduction</keyword>